<dbReference type="InterPro" id="IPR051033">
    <property type="entry name" value="SH3BGR"/>
</dbReference>
<gene>
    <name evidence="4" type="primary">LOC112682019</name>
</gene>
<dbReference type="RefSeq" id="XP_025408249.1">
    <property type="nucleotide sequence ID" value="XM_025552464.1"/>
</dbReference>
<organism evidence="3 4">
    <name type="scientific">Sipha flava</name>
    <name type="common">yellow sugarcane aphid</name>
    <dbReference type="NCBI Taxonomy" id="143950"/>
    <lineage>
        <taxon>Eukaryota</taxon>
        <taxon>Metazoa</taxon>
        <taxon>Ecdysozoa</taxon>
        <taxon>Arthropoda</taxon>
        <taxon>Hexapoda</taxon>
        <taxon>Insecta</taxon>
        <taxon>Pterygota</taxon>
        <taxon>Neoptera</taxon>
        <taxon>Paraneoptera</taxon>
        <taxon>Hemiptera</taxon>
        <taxon>Sternorrhyncha</taxon>
        <taxon>Aphidomorpha</taxon>
        <taxon>Aphidoidea</taxon>
        <taxon>Aphididae</taxon>
        <taxon>Sipha</taxon>
    </lineage>
</organism>
<feature type="region of interest" description="Disordered" evidence="2">
    <location>
        <begin position="45"/>
        <end position="66"/>
    </location>
</feature>
<comment type="similarity">
    <text evidence="1">Belongs to the SH3BGR family.</text>
</comment>
<evidence type="ECO:0000313" key="3">
    <source>
        <dbReference type="Proteomes" id="UP000694846"/>
    </source>
</evidence>
<feature type="region of interest" description="Disordered" evidence="2">
    <location>
        <begin position="98"/>
        <end position="178"/>
    </location>
</feature>
<dbReference type="OrthoDB" id="9932926at2759"/>
<reference evidence="4" key="1">
    <citation type="submission" date="2025-08" db="UniProtKB">
        <authorList>
            <consortium name="RefSeq"/>
        </authorList>
    </citation>
    <scope>IDENTIFICATION</scope>
    <source>
        <tissue evidence="4">Whole body</tissue>
    </source>
</reference>
<dbReference type="PANTHER" id="PTHR12232:SF15">
    <property type="entry name" value="SH3 DOMAIN-BINDING GLUTAMIC ACID-RICH PROTEIN HOMOLOG"/>
    <property type="match status" value="1"/>
</dbReference>
<dbReference type="Pfam" id="PF04908">
    <property type="entry name" value="SH3BGR"/>
    <property type="match status" value="1"/>
</dbReference>
<name>A0A8B8FBL0_9HEMI</name>
<accession>A0A8B8FBL0</accession>
<keyword evidence="3" id="KW-1185">Reference proteome</keyword>
<proteinExistence type="inferred from homology"/>
<evidence type="ECO:0000313" key="4">
    <source>
        <dbReference type="RefSeq" id="XP_025408249.1"/>
    </source>
</evidence>
<dbReference type="GeneID" id="112682019"/>
<evidence type="ECO:0000256" key="1">
    <source>
        <dbReference type="ARBA" id="ARBA00007764"/>
    </source>
</evidence>
<dbReference type="GO" id="GO:0005737">
    <property type="term" value="C:cytoplasm"/>
    <property type="evidence" value="ECO:0007669"/>
    <property type="project" value="TreeGrafter"/>
</dbReference>
<feature type="compositionally biased region" description="Basic and acidic residues" evidence="2">
    <location>
        <begin position="134"/>
        <end position="144"/>
    </location>
</feature>
<dbReference type="InterPro" id="IPR036249">
    <property type="entry name" value="Thioredoxin-like_sf"/>
</dbReference>
<dbReference type="PANTHER" id="PTHR12232">
    <property type="entry name" value="SH3 DOMAIN-BINDING GLUTAMIC ACID-RICH-LIKE PROTEIN"/>
    <property type="match status" value="1"/>
</dbReference>
<feature type="compositionally biased region" description="Acidic residues" evidence="2">
    <location>
        <begin position="145"/>
        <end position="154"/>
    </location>
</feature>
<dbReference type="Proteomes" id="UP000694846">
    <property type="component" value="Unplaced"/>
</dbReference>
<protein>
    <submittedName>
        <fullName evidence="4">SH3 domain-binding glutamic acid-rich protein homolog</fullName>
    </submittedName>
</protein>
<feature type="compositionally biased region" description="Basic and acidic residues" evidence="2">
    <location>
        <begin position="155"/>
        <end position="165"/>
    </location>
</feature>
<dbReference type="CDD" id="cd03030">
    <property type="entry name" value="GRX_SH3BGR"/>
    <property type="match status" value="1"/>
</dbReference>
<evidence type="ECO:0000256" key="2">
    <source>
        <dbReference type="SAM" id="MobiDB-lite"/>
    </source>
</evidence>
<dbReference type="SUPFAM" id="SSF52833">
    <property type="entry name" value="Thioredoxin-like"/>
    <property type="match status" value="1"/>
</dbReference>
<dbReference type="AlphaFoldDB" id="A0A8B8FBL0"/>
<sequence length="200" mass="22587">MVVKVYISGISGNKEVKKRQQRVTMILDSKSITYDLVDITEPGKEDEKTYMQTNSKSKDGSKNALPPQIFNDDVYCGDYDDFDTANEMDELDKFFDISTKSPPKELNGSISVEETKVEITNGDNDKNNGIVIEKNNEEQHKPLTSDEEDSDSESLDTKNKLKDITESPNSIPLPDDINVLLDIPETKQELLSETEEEIEE</sequence>
<dbReference type="Gene3D" id="3.40.30.10">
    <property type="entry name" value="Glutaredoxin"/>
    <property type="match status" value="1"/>
</dbReference>
<dbReference type="InterPro" id="IPR006993">
    <property type="entry name" value="Glut_rich_SH3-bd"/>
</dbReference>